<dbReference type="EMBL" id="KZ997891">
    <property type="protein sequence ID" value="RKO86815.1"/>
    <property type="molecule type" value="Genomic_DNA"/>
</dbReference>
<keyword evidence="2" id="KW-1185">Reference proteome</keyword>
<organism evidence="1 2">
    <name type="scientific">Blyttiomyces helicus</name>
    <dbReference type="NCBI Taxonomy" id="388810"/>
    <lineage>
        <taxon>Eukaryota</taxon>
        <taxon>Fungi</taxon>
        <taxon>Fungi incertae sedis</taxon>
        <taxon>Chytridiomycota</taxon>
        <taxon>Chytridiomycota incertae sedis</taxon>
        <taxon>Chytridiomycetes</taxon>
        <taxon>Chytridiomycetes incertae sedis</taxon>
        <taxon>Blyttiomyces</taxon>
    </lineage>
</organism>
<sequence length="406" mass="44376">MTEELHEMKSVGTYIANLATNSSASLMDYPDMLYDIAAARGRRSSYINAGSGRKETAAYTARAYQAERRAAAPFNNGVNIGDFTVDLSLEPGSCFGPNPDKYRMGTYLRWDPNNITFLPLSGETVQGFMGCENFRTYNFSLVSPRAPTAGPVTSVATAGVLHTAGIVNYLQVRTEPALTVNGGCRFLWGANQNVSVAIDPETTLPSAAFAVNCTNIHVQTTARYILKTYGSFNVTQDTSLRIEYPGGYILANTRMIDDDRGLRILLVVDGKKRHRHHCGHGRGHVSVGHWDVVLGHAAAVEIYYNYEAGIVTVPVTGGGREGWTASLLAGHYNVLTHPPTPNTAHSTWGQATNFDFNALESGYMEERSFVREISNMQDVFRNMLGKFANAIQVNHPHDAPIALCLT</sequence>
<dbReference type="OrthoDB" id="2148287at2759"/>
<reference evidence="2" key="1">
    <citation type="journal article" date="2018" name="Nat. Microbiol.">
        <title>Leveraging single-cell genomics to expand the fungal tree of life.</title>
        <authorList>
            <person name="Ahrendt S.R."/>
            <person name="Quandt C.A."/>
            <person name="Ciobanu D."/>
            <person name="Clum A."/>
            <person name="Salamov A."/>
            <person name="Andreopoulos B."/>
            <person name="Cheng J.F."/>
            <person name="Woyke T."/>
            <person name="Pelin A."/>
            <person name="Henrissat B."/>
            <person name="Reynolds N.K."/>
            <person name="Benny G.L."/>
            <person name="Smith M.E."/>
            <person name="James T.Y."/>
            <person name="Grigoriev I.V."/>
        </authorList>
    </citation>
    <scope>NUCLEOTIDE SEQUENCE [LARGE SCALE GENOMIC DNA]</scope>
</reference>
<evidence type="ECO:0000313" key="2">
    <source>
        <dbReference type="Proteomes" id="UP000269721"/>
    </source>
</evidence>
<name>A0A4P9W645_9FUNG</name>
<accession>A0A4P9W645</accession>
<evidence type="ECO:0000313" key="1">
    <source>
        <dbReference type="EMBL" id="RKO86815.1"/>
    </source>
</evidence>
<proteinExistence type="predicted"/>
<dbReference type="AlphaFoldDB" id="A0A4P9W645"/>
<protein>
    <submittedName>
        <fullName evidence="1">Uncharacterized protein</fullName>
    </submittedName>
</protein>
<dbReference type="Proteomes" id="UP000269721">
    <property type="component" value="Unassembled WGS sequence"/>
</dbReference>
<gene>
    <name evidence="1" type="ORF">BDK51DRAFT_38193</name>
</gene>